<name>A0A3E4LF32_9FIRM</name>
<dbReference type="EMBL" id="CABHNI010000018">
    <property type="protein sequence ID" value="VUX00919.1"/>
    <property type="molecule type" value="Genomic_DNA"/>
</dbReference>
<proteinExistence type="predicted"/>
<protein>
    <submittedName>
        <fullName evidence="4">Peptidylprolyl isomerase</fullName>
    </submittedName>
    <submittedName>
        <fullName evidence="7">Putative parvulin-type peptidyl-prolyl cis-trans isomerase</fullName>
        <ecNumber evidence="7">5.2.1.8</ecNumber>
    </submittedName>
</protein>
<gene>
    <name evidence="7" type="ORF">DFSSTS7063_00970</name>
    <name evidence="5" type="ORF">DW054_10705</name>
    <name evidence="6" type="ORF">DWZ98_02335</name>
    <name evidence="4" type="ORF">DXB36_02640</name>
</gene>
<feature type="coiled-coil region" evidence="2">
    <location>
        <begin position="212"/>
        <end position="239"/>
    </location>
</feature>
<evidence type="ECO:0000313" key="7">
    <source>
        <dbReference type="EMBL" id="VUX00919.1"/>
    </source>
</evidence>
<dbReference type="InterPro" id="IPR023058">
    <property type="entry name" value="PPIase_PpiC_CS"/>
</dbReference>
<evidence type="ECO:0000313" key="4">
    <source>
        <dbReference type="EMBL" id="RGN93239.1"/>
    </source>
</evidence>
<dbReference type="Proteomes" id="UP000358366">
    <property type="component" value="Unassembled WGS sequence"/>
</dbReference>
<reference evidence="8 9" key="1">
    <citation type="submission" date="2018-08" db="EMBL/GenBank/DDBJ databases">
        <title>A genome reference for cultivated species of the human gut microbiota.</title>
        <authorList>
            <person name="Zou Y."/>
            <person name="Xue W."/>
            <person name="Luo G."/>
        </authorList>
    </citation>
    <scope>NUCLEOTIDE SEQUENCE [LARGE SCALE GENOMIC DNA]</scope>
    <source>
        <strain evidence="6 9">AF36-1BH</strain>
        <strain evidence="5 10">AF42-21</strain>
        <strain evidence="4 8">OM03-2</strain>
    </source>
</reference>
<dbReference type="Proteomes" id="UP000283325">
    <property type="component" value="Unassembled WGS sequence"/>
</dbReference>
<dbReference type="AlphaFoldDB" id="A0A3E4LF32"/>
<dbReference type="InterPro" id="IPR046357">
    <property type="entry name" value="PPIase_dom_sf"/>
</dbReference>
<evidence type="ECO:0000259" key="3">
    <source>
        <dbReference type="PROSITE" id="PS50198"/>
    </source>
</evidence>
<accession>A0A3E4LF32</accession>
<dbReference type="EMBL" id="QSVB01000002">
    <property type="protein sequence ID" value="RGN93239.1"/>
    <property type="molecule type" value="Genomic_DNA"/>
</dbReference>
<evidence type="ECO:0000313" key="5">
    <source>
        <dbReference type="EMBL" id="RHK62309.1"/>
    </source>
</evidence>
<dbReference type="InterPro" id="IPR027304">
    <property type="entry name" value="Trigger_fact/SurA_dom_sf"/>
</dbReference>
<dbReference type="Proteomes" id="UP000260841">
    <property type="component" value="Unassembled WGS sequence"/>
</dbReference>
<feature type="domain" description="PpiC" evidence="3">
    <location>
        <begin position="127"/>
        <end position="217"/>
    </location>
</feature>
<evidence type="ECO:0000313" key="10">
    <source>
        <dbReference type="Proteomes" id="UP000284152"/>
    </source>
</evidence>
<dbReference type="Pfam" id="PF00639">
    <property type="entry name" value="Rotamase"/>
    <property type="match status" value="1"/>
</dbReference>
<dbReference type="EMBL" id="QRNS01000016">
    <property type="protein sequence ID" value="RHK62309.1"/>
    <property type="molecule type" value="Genomic_DNA"/>
</dbReference>
<keyword evidence="1" id="KW-0697">Rotamase</keyword>
<dbReference type="EMBL" id="QRPD01000001">
    <property type="protein sequence ID" value="RHL90961.1"/>
    <property type="molecule type" value="Genomic_DNA"/>
</dbReference>
<dbReference type="PANTHER" id="PTHR47245">
    <property type="entry name" value="PEPTIDYLPROLYL ISOMERASE"/>
    <property type="match status" value="1"/>
</dbReference>
<evidence type="ECO:0000256" key="2">
    <source>
        <dbReference type="SAM" id="Coils"/>
    </source>
</evidence>
<dbReference type="PROSITE" id="PS01096">
    <property type="entry name" value="PPIC_PPIASE_1"/>
    <property type="match status" value="1"/>
</dbReference>
<dbReference type="SUPFAM" id="SSF109998">
    <property type="entry name" value="Triger factor/SurA peptide-binding domain-like"/>
    <property type="match status" value="1"/>
</dbReference>
<evidence type="ECO:0000313" key="11">
    <source>
        <dbReference type="Proteomes" id="UP000358366"/>
    </source>
</evidence>
<sequence>MNKTLDMIKGEYKIMDQKVLAVVGGHEITDKEVDAFIKSLPREQQAYASNPQFRAQCQEQLEALYSFAKYGEDLKLDETEEYKSVMENARKDILARLAMKQLFDSVKVTDEEVKDYYEANKSQFKKGATVHAKHILTDSEEKCNQILESIVSGEKVFEDAAKEFSTCPSGQRGGDLGEFGKGQMVKEFEDAAFAAEIGHVVGPVKTQFGYHLIKVEEKKDAAESSFDEVKEQIKSQLKQQKQGDAYSKKVAELTEKYKEK</sequence>
<organism evidence="4 8">
    <name type="scientific">Dorea formicigenerans</name>
    <dbReference type="NCBI Taxonomy" id="39486"/>
    <lineage>
        <taxon>Bacteria</taxon>
        <taxon>Bacillati</taxon>
        <taxon>Bacillota</taxon>
        <taxon>Clostridia</taxon>
        <taxon>Lachnospirales</taxon>
        <taxon>Lachnospiraceae</taxon>
        <taxon>Dorea</taxon>
    </lineage>
</organism>
<dbReference type="PROSITE" id="PS50198">
    <property type="entry name" value="PPIC_PPIASE_2"/>
    <property type="match status" value="1"/>
</dbReference>
<dbReference type="SUPFAM" id="SSF54534">
    <property type="entry name" value="FKBP-like"/>
    <property type="match status" value="1"/>
</dbReference>
<keyword evidence="1 4" id="KW-0413">Isomerase</keyword>
<reference evidence="7 11" key="2">
    <citation type="submission" date="2019-07" db="EMBL/GenBank/DDBJ databases">
        <authorList>
            <person name="Hibberd C M."/>
            <person name="Gehrig L. J."/>
            <person name="Chang H.-W."/>
            <person name="Venkatesh S."/>
        </authorList>
    </citation>
    <scope>NUCLEOTIDE SEQUENCE [LARGE SCALE GENOMIC DNA]</scope>
    <source>
        <strain evidence="7">Dorea_formicigenerans_SSTS_Bg7063</strain>
    </source>
</reference>
<keyword evidence="2" id="KW-0175">Coiled coil</keyword>
<dbReference type="GO" id="GO:0003755">
    <property type="term" value="F:peptidyl-prolyl cis-trans isomerase activity"/>
    <property type="evidence" value="ECO:0007669"/>
    <property type="project" value="UniProtKB-KW"/>
</dbReference>
<dbReference type="InterPro" id="IPR000297">
    <property type="entry name" value="PPIase_PpiC"/>
</dbReference>
<evidence type="ECO:0000313" key="9">
    <source>
        <dbReference type="Proteomes" id="UP000283325"/>
    </source>
</evidence>
<evidence type="ECO:0000313" key="8">
    <source>
        <dbReference type="Proteomes" id="UP000260841"/>
    </source>
</evidence>
<dbReference type="InterPro" id="IPR050245">
    <property type="entry name" value="PrsA_foldase"/>
</dbReference>
<dbReference type="PANTHER" id="PTHR47245:SF2">
    <property type="entry name" value="PEPTIDYL-PROLYL CIS-TRANS ISOMERASE HP_0175-RELATED"/>
    <property type="match status" value="1"/>
</dbReference>
<evidence type="ECO:0000313" key="6">
    <source>
        <dbReference type="EMBL" id="RHL90961.1"/>
    </source>
</evidence>
<dbReference type="Proteomes" id="UP000284152">
    <property type="component" value="Unassembled WGS sequence"/>
</dbReference>
<evidence type="ECO:0000256" key="1">
    <source>
        <dbReference type="PROSITE-ProRule" id="PRU00278"/>
    </source>
</evidence>
<dbReference type="Gene3D" id="3.10.50.40">
    <property type="match status" value="1"/>
</dbReference>
<dbReference type="EC" id="5.2.1.8" evidence="7"/>